<dbReference type="PANTHER" id="PTHR34693">
    <property type="entry name" value="PROTEIN PAR32"/>
    <property type="match status" value="1"/>
</dbReference>
<dbReference type="OrthoDB" id="4159136at2759"/>
<reference evidence="2 3" key="1">
    <citation type="submission" date="2018-08" db="EMBL/GenBank/DDBJ databases">
        <title>Draft genome of the lignicolous fungus Coniochaeta pulveracea.</title>
        <authorList>
            <person name="Borstlap C.J."/>
            <person name="De Witt R.N."/>
            <person name="Botha A."/>
            <person name="Volschenk H."/>
        </authorList>
    </citation>
    <scope>NUCLEOTIDE SEQUENCE [LARGE SCALE GENOMIC DNA]</scope>
    <source>
        <strain evidence="2 3">CAB683</strain>
    </source>
</reference>
<name>A0A420XX91_9PEZI</name>
<evidence type="ECO:0000256" key="1">
    <source>
        <dbReference type="SAM" id="MobiDB-lite"/>
    </source>
</evidence>
<protein>
    <submittedName>
        <fullName evidence="2">Uncharacterized protein</fullName>
    </submittedName>
</protein>
<comment type="caution">
    <text evidence="2">The sequence shown here is derived from an EMBL/GenBank/DDBJ whole genome shotgun (WGS) entry which is preliminary data.</text>
</comment>
<sequence>MTSEVFRRVGRGGAGNWYSKKDVEDADKAAHEQDIEAQNQQTSTPLAPSVPTAHTHSGRGGAGNFVDPSTASQALRHEEEETKRTKEAVERNVLKPKTGLSGRGGVGNWSHADAAAQAAAVEEEERKRRELLEAKIRQDVESDLPPPPPTYHTQGREQDALSNGR</sequence>
<evidence type="ECO:0000313" key="2">
    <source>
        <dbReference type="EMBL" id="RKU40284.1"/>
    </source>
</evidence>
<dbReference type="PANTHER" id="PTHR34693:SF1">
    <property type="entry name" value="PROTEIN PAR32"/>
    <property type="match status" value="1"/>
</dbReference>
<feature type="compositionally biased region" description="Basic and acidic residues" evidence="1">
    <location>
        <begin position="19"/>
        <end position="34"/>
    </location>
</feature>
<evidence type="ECO:0000313" key="3">
    <source>
        <dbReference type="Proteomes" id="UP000275385"/>
    </source>
</evidence>
<dbReference type="AlphaFoldDB" id="A0A420XX91"/>
<gene>
    <name evidence="2" type="ORF">DL546_000635</name>
</gene>
<feature type="compositionally biased region" description="Polar residues" evidence="1">
    <location>
        <begin position="36"/>
        <end position="46"/>
    </location>
</feature>
<dbReference type="Proteomes" id="UP000275385">
    <property type="component" value="Unassembled WGS sequence"/>
</dbReference>
<dbReference type="InterPro" id="IPR022024">
    <property type="entry name" value="DUF3602"/>
</dbReference>
<feature type="compositionally biased region" description="Basic and acidic residues" evidence="1">
    <location>
        <begin position="75"/>
        <end position="93"/>
    </location>
</feature>
<organism evidence="2 3">
    <name type="scientific">Coniochaeta pulveracea</name>
    <dbReference type="NCBI Taxonomy" id="177199"/>
    <lineage>
        <taxon>Eukaryota</taxon>
        <taxon>Fungi</taxon>
        <taxon>Dikarya</taxon>
        <taxon>Ascomycota</taxon>
        <taxon>Pezizomycotina</taxon>
        <taxon>Sordariomycetes</taxon>
        <taxon>Sordariomycetidae</taxon>
        <taxon>Coniochaetales</taxon>
        <taxon>Coniochaetaceae</taxon>
        <taxon>Coniochaeta</taxon>
    </lineage>
</organism>
<keyword evidence="3" id="KW-1185">Reference proteome</keyword>
<proteinExistence type="predicted"/>
<feature type="compositionally biased region" description="Basic and acidic residues" evidence="1">
    <location>
        <begin position="124"/>
        <end position="140"/>
    </location>
</feature>
<dbReference type="EMBL" id="QVQW01000111">
    <property type="protein sequence ID" value="RKU40284.1"/>
    <property type="molecule type" value="Genomic_DNA"/>
</dbReference>
<dbReference type="Pfam" id="PF12223">
    <property type="entry name" value="DUF3602"/>
    <property type="match status" value="1"/>
</dbReference>
<accession>A0A420XX91</accession>
<feature type="region of interest" description="Disordered" evidence="1">
    <location>
        <begin position="1"/>
        <end position="165"/>
    </location>
</feature>
<dbReference type="InterPro" id="IPR053203">
    <property type="entry name" value="Cisplatin_resist-associated"/>
</dbReference>